<dbReference type="PIRSF" id="PIRSF005572">
    <property type="entry name" value="NifS"/>
    <property type="match status" value="1"/>
</dbReference>
<name>A0A9D1HIE9_9FIRM</name>
<dbReference type="SUPFAM" id="SSF53383">
    <property type="entry name" value="PLP-dependent transferases"/>
    <property type="match status" value="1"/>
</dbReference>
<dbReference type="Gene3D" id="3.90.1150.10">
    <property type="entry name" value="Aspartate Aminotransferase, domain 1"/>
    <property type="match status" value="1"/>
</dbReference>
<keyword evidence="4" id="KW-0808">Transferase</keyword>
<organism evidence="12 13">
    <name type="scientific">Candidatus Avidehalobacter gallistercoris</name>
    <dbReference type="NCBI Taxonomy" id="2840694"/>
    <lineage>
        <taxon>Bacteria</taxon>
        <taxon>Bacillati</taxon>
        <taxon>Bacillota</taxon>
        <taxon>Clostridia</taxon>
        <taxon>Eubacteriales</taxon>
        <taxon>Peptococcaceae</taxon>
        <taxon>Peptococcaceae incertae sedis</taxon>
        <taxon>Candidatus Avidehalobacter</taxon>
    </lineage>
</organism>
<comment type="cofactor">
    <cofactor evidence="1 10">
        <name>pyridoxal 5'-phosphate</name>
        <dbReference type="ChEBI" id="CHEBI:597326"/>
    </cofactor>
</comment>
<dbReference type="GO" id="GO:0046872">
    <property type="term" value="F:metal ion binding"/>
    <property type="evidence" value="ECO:0007669"/>
    <property type="project" value="UniProtKB-KW"/>
</dbReference>
<evidence type="ECO:0000259" key="11">
    <source>
        <dbReference type="Pfam" id="PF00266"/>
    </source>
</evidence>
<feature type="domain" description="Aminotransferase class V" evidence="11">
    <location>
        <begin position="3"/>
        <end position="363"/>
    </location>
</feature>
<keyword evidence="7" id="KW-0408">Iron</keyword>
<evidence type="ECO:0000256" key="1">
    <source>
        <dbReference type="ARBA" id="ARBA00001933"/>
    </source>
</evidence>
<dbReference type="Gene3D" id="3.40.640.10">
    <property type="entry name" value="Type I PLP-dependent aspartate aminotransferase-like (Major domain)"/>
    <property type="match status" value="1"/>
</dbReference>
<reference evidence="12" key="2">
    <citation type="journal article" date="2021" name="PeerJ">
        <title>Extensive microbial diversity within the chicken gut microbiome revealed by metagenomics and culture.</title>
        <authorList>
            <person name="Gilroy R."/>
            <person name="Ravi A."/>
            <person name="Getino M."/>
            <person name="Pursley I."/>
            <person name="Horton D.L."/>
            <person name="Alikhan N.F."/>
            <person name="Baker D."/>
            <person name="Gharbi K."/>
            <person name="Hall N."/>
            <person name="Watson M."/>
            <person name="Adriaenssens E.M."/>
            <person name="Foster-Nyarko E."/>
            <person name="Jarju S."/>
            <person name="Secka A."/>
            <person name="Antonio M."/>
            <person name="Oren A."/>
            <person name="Chaudhuri R.R."/>
            <person name="La Ragione R."/>
            <person name="Hildebrand F."/>
            <person name="Pallen M.J."/>
        </authorList>
    </citation>
    <scope>NUCLEOTIDE SEQUENCE</scope>
    <source>
        <strain evidence="12">2830</strain>
    </source>
</reference>
<dbReference type="EC" id="2.8.1.7" evidence="3"/>
<evidence type="ECO:0000256" key="4">
    <source>
        <dbReference type="ARBA" id="ARBA00022679"/>
    </source>
</evidence>
<evidence type="ECO:0000256" key="6">
    <source>
        <dbReference type="ARBA" id="ARBA00022898"/>
    </source>
</evidence>
<comment type="similarity">
    <text evidence="2">Belongs to the class-V pyridoxal-phosphate-dependent aminotransferase family. NifS/IscS subfamily.</text>
</comment>
<dbReference type="PANTHER" id="PTHR11601">
    <property type="entry name" value="CYSTEINE DESULFURYLASE FAMILY MEMBER"/>
    <property type="match status" value="1"/>
</dbReference>
<evidence type="ECO:0000313" key="13">
    <source>
        <dbReference type="Proteomes" id="UP000824124"/>
    </source>
</evidence>
<dbReference type="Proteomes" id="UP000824124">
    <property type="component" value="Unassembled WGS sequence"/>
</dbReference>
<accession>A0A9D1HIE9</accession>
<dbReference type="AlphaFoldDB" id="A0A9D1HIE9"/>
<dbReference type="InterPro" id="IPR016454">
    <property type="entry name" value="Cysteine_dSase"/>
</dbReference>
<evidence type="ECO:0000256" key="2">
    <source>
        <dbReference type="ARBA" id="ARBA00006490"/>
    </source>
</evidence>
<dbReference type="Pfam" id="PF00266">
    <property type="entry name" value="Aminotran_5"/>
    <property type="match status" value="1"/>
</dbReference>
<proteinExistence type="inferred from homology"/>
<dbReference type="PANTHER" id="PTHR11601:SF34">
    <property type="entry name" value="CYSTEINE DESULFURASE"/>
    <property type="match status" value="1"/>
</dbReference>
<evidence type="ECO:0000256" key="3">
    <source>
        <dbReference type="ARBA" id="ARBA00012239"/>
    </source>
</evidence>
<keyword evidence="6" id="KW-0663">Pyridoxal phosphate</keyword>
<evidence type="ECO:0000256" key="9">
    <source>
        <dbReference type="ARBA" id="ARBA00050776"/>
    </source>
</evidence>
<reference evidence="12" key="1">
    <citation type="submission" date="2020-10" db="EMBL/GenBank/DDBJ databases">
        <authorList>
            <person name="Gilroy R."/>
        </authorList>
    </citation>
    <scope>NUCLEOTIDE SEQUENCE</scope>
    <source>
        <strain evidence="12">2830</strain>
    </source>
</reference>
<evidence type="ECO:0000256" key="8">
    <source>
        <dbReference type="ARBA" id="ARBA00023014"/>
    </source>
</evidence>
<keyword evidence="5" id="KW-0479">Metal-binding</keyword>
<dbReference type="InterPro" id="IPR000192">
    <property type="entry name" value="Aminotrans_V_dom"/>
</dbReference>
<dbReference type="FunFam" id="3.40.640.10:FF:000084">
    <property type="entry name" value="IscS-like cysteine desulfurase"/>
    <property type="match status" value="1"/>
</dbReference>
<dbReference type="PROSITE" id="PS00595">
    <property type="entry name" value="AA_TRANSFER_CLASS_5"/>
    <property type="match status" value="1"/>
</dbReference>
<evidence type="ECO:0000256" key="10">
    <source>
        <dbReference type="RuleBase" id="RU004504"/>
    </source>
</evidence>
<evidence type="ECO:0000256" key="5">
    <source>
        <dbReference type="ARBA" id="ARBA00022723"/>
    </source>
</evidence>
<dbReference type="InterPro" id="IPR015421">
    <property type="entry name" value="PyrdxlP-dep_Trfase_major"/>
</dbReference>
<dbReference type="EMBL" id="DVMH01000003">
    <property type="protein sequence ID" value="HIU09687.1"/>
    <property type="molecule type" value="Genomic_DNA"/>
</dbReference>
<sequence length="387" mass="41376">MRIYLDNSATTRPYPEAVAAMTEVLRDNWGNPSGIHSFGRDAFDAMAGARRQVAALIGADAAEIYFTSGGTEADNLAVLGVAGRFARGHIITCAIEHSAILNSCRYLEQQGFDVTYLRPDMAGFISVQQVAAALRPDTLLVSIMHANNEIGTIQPIAEIGQLLQNRGVLLHTDAVQSAGKIPVDVNELGVDMLTLSSHKLNGPKGVGALYVRHGVDIAPRLFGGGQENKLRSGTENMPGIVGFGCAAELTRGRWPEQAQKSRLARDELLRELTRLGLTDFVVNGEAEDWSRRLPGNLNLSFRGVAAGTLLLMLDMAGVAASAASSCSAGSGEPSHVLQALGLDEWRLTSAIRLTFGWENTPEEARLAAAAIYEQVNWLRSEAEGGLG</sequence>
<gene>
    <name evidence="12" type="ORF">IAB00_00305</name>
</gene>
<dbReference type="InterPro" id="IPR015422">
    <property type="entry name" value="PyrdxlP-dep_Trfase_small"/>
</dbReference>
<dbReference type="InterPro" id="IPR020578">
    <property type="entry name" value="Aminotrans_V_PyrdxlP_BS"/>
</dbReference>
<protein>
    <recommendedName>
        <fullName evidence="3">cysteine desulfurase</fullName>
        <ecNumber evidence="3">2.8.1.7</ecNumber>
    </recommendedName>
</protein>
<dbReference type="Gene3D" id="1.10.260.50">
    <property type="match status" value="1"/>
</dbReference>
<comment type="catalytic activity">
    <reaction evidence="9">
        <text>(sulfur carrier)-H + L-cysteine = (sulfur carrier)-SH + L-alanine</text>
        <dbReference type="Rhea" id="RHEA:43892"/>
        <dbReference type="Rhea" id="RHEA-COMP:14737"/>
        <dbReference type="Rhea" id="RHEA-COMP:14739"/>
        <dbReference type="ChEBI" id="CHEBI:29917"/>
        <dbReference type="ChEBI" id="CHEBI:35235"/>
        <dbReference type="ChEBI" id="CHEBI:57972"/>
        <dbReference type="ChEBI" id="CHEBI:64428"/>
        <dbReference type="EC" id="2.8.1.7"/>
    </reaction>
</comment>
<evidence type="ECO:0000313" key="12">
    <source>
        <dbReference type="EMBL" id="HIU09687.1"/>
    </source>
</evidence>
<comment type="caution">
    <text evidence="12">The sequence shown here is derived from an EMBL/GenBank/DDBJ whole genome shotgun (WGS) entry which is preliminary data.</text>
</comment>
<keyword evidence="8" id="KW-0411">Iron-sulfur</keyword>
<dbReference type="GO" id="GO:0051536">
    <property type="term" value="F:iron-sulfur cluster binding"/>
    <property type="evidence" value="ECO:0007669"/>
    <property type="project" value="UniProtKB-KW"/>
</dbReference>
<dbReference type="GO" id="GO:0031071">
    <property type="term" value="F:cysteine desulfurase activity"/>
    <property type="evidence" value="ECO:0007669"/>
    <property type="project" value="UniProtKB-EC"/>
</dbReference>
<dbReference type="InterPro" id="IPR015424">
    <property type="entry name" value="PyrdxlP-dep_Trfase"/>
</dbReference>
<evidence type="ECO:0000256" key="7">
    <source>
        <dbReference type="ARBA" id="ARBA00023004"/>
    </source>
</evidence>